<dbReference type="AlphaFoldDB" id="A0A5B3GX46"/>
<reference evidence="1 2" key="1">
    <citation type="journal article" date="2019" name="Nat. Med.">
        <title>A library of human gut bacterial isolates paired with longitudinal multiomics data enables mechanistic microbiome research.</title>
        <authorList>
            <person name="Poyet M."/>
            <person name="Groussin M."/>
            <person name="Gibbons S.M."/>
            <person name="Avila-Pacheco J."/>
            <person name="Jiang X."/>
            <person name="Kearney S.M."/>
            <person name="Perrotta A.R."/>
            <person name="Berdy B."/>
            <person name="Zhao S."/>
            <person name="Lieberman T.D."/>
            <person name="Swanson P.K."/>
            <person name="Smith M."/>
            <person name="Roesemann S."/>
            <person name="Alexander J.E."/>
            <person name="Rich S.A."/>
            <person name="Livny J."/>
            <person name="Vlamakis H."/>
            <person name="Clish C."/>
            <person name="Bullock K."/>
            <person name="Deik A."/>
            <person name="Scott J."/>
            <person name="Pierce K.A."/>
            <person name="Xavier R.J."/>
            <person name="Alm E.J."/>
        </authorList>
    </citation>
    <scope>NUCLEOTIDE SEQUENCE [LARGE SCALE GENOMIC DNA]</scope>
    <source>
        <strain evidence="1 2">BIOML-A1</strain>
    </source>
</reference>
<organism evidence="1 2">
    <name type="scientific">Alistipes shahii</name>
    <dbReference type="NCBI Taxonomy" id="328814"/>
    <lineage>
        <taxon>Bacteria</taxon>
        <taxon>Pseudomonadati</taxon>
        <taxon>Bacteroidota</taxon>
        <taxon>Bacteroidia</taxon>
        <taxon>Bacteroidales</taxon>
        <taxon>Rikenellaceae</taxon>
        <taxon>Alistipes</taxon>
    </lineage>
</organism>
<proteinExistence type="predicted"/>
<dbReference type="RefSeq" id="WP_118406888.1">
    <property type="nucleotide sequence ID" value="NZ_CAUENT010000079.1"/>
</dbReference>
<dbReference type="EMBL" id="VVXJ01000005">
    <property type="protein sequence ID" value="KAA2377179.1"/>
    <property type="molecule type" value="Genomic_DNA"/>
</dbReference>
<accession>A0A5B3GX46</accession>
<gene>
    <name evidence="1" type="ORF">F2Y07_03310</name>
</gene>
<evidence type="ECO:0008006" key="3">
    <source>
        <dbReference type="Google" id="ProtNLM"/>
    </source>
</evidence>
<dbReference type="Proteomes" id="UP000322658">
    <property type="component" value="Unassembled WGS sequence"/>
</dbReference>
<evidence type="ECO:0000313" key="1">
    <source>
        <dbReference type="EMBL" id="KAA2377179.1"/>
    </source>
</evidence>
<sequence length="152" mass="16966">MKNNIENGIYIPEEQRNLIPVDEWVKREDPTTAQTVVLVTDFGMLEIAKEDLPGGFNFEGAQKAAAEYRKGFRCPTRHEAIEMYDARFRGLDEAFKKIGGEPATTIGWTSEADPDPEYNSYYAFIYSGGTGNVSNNGKCNTLAVRPVSAFKK</sequence>
<name>A0A5B3GX46_9BACT</name>
<evidence type="ECO:0000313" key="2">
    <source>
        <dbReference type="Proteomes" id="UP000322658"/>
    </source>
</evidence>
<protein>
    <recommendedName>
        <fullName evidence="3">DUF1566 domain-containing protein</fullName>
    </recommendedName>
</protein>
<comment type="caution">
    <text evidence="1">The sequence shown here is derived from an EMBL/GenBank/DDBJ whole genome shotgun (WGS) entry which is preliminary data.</text>
</comment>